<dbReference type="PROSITE" id="PS00136">
    <property type="entry name" value="SUBTILASE_ASP"/>
    <property type="match status" value="1"/>
</dbReference>
<evidence type="ECO:0000256" key="1">
    <source>
        <dbReference type="ARBA" id="ARBA00011073"/>
    </source>
</evidence>
<dbReference type="InterPro" id="IPR000209">
    <property type="entry name" value="Peptidase_S8/S53_dom"/>
</dbReference>
<dbReference type="SUPFAM" id="SSF52743">
    <property type="entry name" value="Subtilisin-like"/>
    <property type="match status" value="1"/>
</dbReference>
<dbReference type="Pfam" id="PF00082">
    <property type="entry name" value="Peptidase_S8"/>
    <property type="match status" value="1"/>
</dbReference>
<dbReference type="InterPro" id="IPR050131">
    <property type="entry name" value="Peptidase_S8_subtilisin-like"/>
</dbReference>
<dbReference type="eggNOG" id="COG1404">
    <property type="taxonomic scope" value="Bacteria"/>
</dbReference>
<dbReference type="GO" id="GO:0006508">
    <property type="term" value="P:proteolysis"/>
    <property type="evidence" value="ECO:0007669"/>
    <property type="project" value="UniProtKB-KW"/>
</dbReference>
<evidence type="ECO:0000256" key="4">
    <source>
        <dbReference type="ARBA" id="ARBA00022825"/>
    </source>
</evidence>
<evidence type="ECO:0000313" key="8">
    <source>
        <dbReference type="EMBL" id="ADG77926.1"/>
    </source>
</evidence>
<feature type="active site" description="Charge relay system" evidence="5">
    <location>
        <position position="363"/>
    </location>
</feature>
<comment type="similarity">
    <text evidence="1 5 6">Belongs to the peptidase S8 family.</text>
</comment>
<dbReference type="KEGG" id="tpr:Tpau_1297"/>
<name>D5UWQ4_TSUPD</name>
<dbReference type="AlphaFoldDB" id="D5UWQ4"/>
<feature type="domain" description="Peptidase S8/S53" evidence="7">
    <location>
        <begin position="153"/>
        <end position="401"/>
    </location>
</feature>
<dbReference type="EMBL" id="CP001966">
    <property type="protein sequence ID" value="ADG77926.1"/>
    <property type="molecule type" value="Genomic_DNA"/>
</dbReference>
<dbReference type="InterPro" id="IPR023828">
    <property type="entry name" value="Peptidase_S8_Ser-AS"/>
</dbReference>
<dbReference type="InterPro" id="IPR036852">
    <property type="entry name" value="Peptidase_S8/S53_dom_sf"/>
</dbReference>
<evidence type="ECO:0000256" key="3">
    <source>
        <dbReference type="ARBA" id="ARBA00022801"/>
    </source>
</evidence>
<dbReference type="RefSeq" id="WP_013125964.1">
    <property type="nucleotide sequence ID" value="NC_014158.1"/>
</dbReference>
<dbReference type="HOGENOM" id="CLU_011263_15_8_11"/>
<dbReference type="PROSITE" id="PS51892">
    <property type="entry name" value="SUBTILASE"/>
    <property type="match status" value="1"/>
</dbReference>
<dbReference type="InterPro" id="IPR015500">
    <property type="entry name" value="Peptidase_S8_subtilisin-rel"/>
</dbReference>
<keyword evidence="4 5" id="KW-0720">Serine protease</keyword>
<organism evidence="8 9">
    <name type="scientific">Tsukamurella paurometabola (strain ATCC 8368 / DSM 20162 / CCUG 35730 / CIP 100753 / JCM 10117 / KCTC 9821 / NBRC 16120 / NCIMB 702349 / NCTC 13040)</name>
    <name type="common">Corynebacterium paurometabolum</name>
    <dbReference type="NCBI Taxonomy" id="521096"/>
    <lineage>
        <taxon>Bacteria</taxon>
        <taxon>Bacillati</taxon>
        <taxon>Actinomycetota</taxon>
        <taxon>Actinomycetes</taxon>
        <taxon>Mycobacteriales</taxon>
        <taxon>Tsukamurellaceae</taxon>
        <taxon>Tsukamurella</taxon>
    </lineage>
</organism>
<keyword evidence="2 5" id="KW-0645">Protease</keyword>
<dbReference type="InterPro" id="IPR023827">
    <property type="entry name" value="Peptidase_S8_Asp-AS"/>
</dbReference>
<proteinExistence type="inferred from homology"/>
<keyword evidence="3 5" id="KW-0378">Hydrolase</keyword>
<reference evidence="9" key="1">
    <citation type="submission" date="2010-03" db="EMBL/GenBank/DDBJ databases">
        <title>The complete chromosome of Tsukamurella paurometabola DSM 20162.</title>
        <authorList>
            <consortium name="US DOE Joint Genome Institute (JGI-PGF)"/>
            <person name="Lucas S."/>
            <person name="Copeland A."/>
            <person name="Lapidus A."/>
            <person name="Glavina del Rio T."/>
            <person name="Dalin E."/>
            <person name="Tice H."/>
            <person name="Bruce D."/>
            <person name="Goodwin L."/>
            <person name="Pitluck S."/>
            <person name="Kyrpides N."/>
            <person name="Mavromatis K."/>
            <person name="Ivanova N."/>
            <person name="Mikhailova N."/>
            <person name="Munk A.C."/>
            <person name="Brettin T."/>
            <person name="Detter J.C."/>
            <person name="Tapia R."/>
            <person name="Han C."/>
            <person name="Larimer F."/>
            <person name="Land M."/>
            <person name="Hauser L."/>
            <person name="Markowitz V."/>
            <person name="Cheng J.-F."/>
            <person name="Hugenholtz P."/>
            <person name="Woyke T."/>
            <person name="Wu D."/>
            <person name="Jando M."/>
            <person name="Brambilla E."/>
            <person name="Klenk H.-P."/>
            <person name="Eisen J.A."/>
        </authorList>
    </citation>
    <scope>NUCLEOTIDE SEQUENCE [LARGE SCALE GENOMIC DNA]</scope>
    <source>
        <strain evidence="9">ATCC 8368 / DSM 20162 / CCUG 35730 / CIP 100753 / JCM 10117 / KCTC 9821 / NBRC 16120 / NCIMB 702349 / NCTC 13040</strain>
    </source>
</reference>
<evidence type="ECO:0000256" key="2">
    <source>
        <dbReference type="ARBA" id="ARBA00022670"/>
    </source>
</evidence>
<gene>
    <name evidence="8" type="ordered locus">Tpau_1297</name>
</gene>
<feature type="active site" description="Charge relay system" evidence="5">
    <location>
        <position position="194"/>
    </location>
</feature>
<evidence type="ECO:0000259" key="7">
    <source>
        <dbReference type="Pfam" id="PF00082"/>
    </source>
</evidence>
<dbReference type="PANTHER" id="PTHR43806">
    <property type="entry name" value="PEPTIDASE S8"/>
    <property type="match status" value="1"/>
</dbReference>
<dbReference type="Proteomes" id="UP000001213">
    <property type="component" value="Chromosome"/>
</dbReference>
<protein>
    <submittedName>
        <fullName evidence="8">Peptidase S8 and S53 subtilisin kexin sedolisin</fullName>
    </submittedName>
</protein>
<dbReference type="Gene3D" id="3.40.50.200">
    <property type="entry name" value="Peptidase S8/S53 domain"/>
    <property type="match status" value="1"/>
</dbReference>
<evidence type="ECO:0000256" key="5">
    <source>
        <dbReference type="PROSITE-ProRule" id="PRU01240"/>
    </source>
</evidence>
<feature type="active site" description="Charge relay system" evidence="5">
    <location>
        <position position="162"/>
    </location>
</feature>
<dbReference type="GO" id="GO:0004252">
    <property type="term" value="F:serine-type endopeptidase activity"/>
    <property type="evidence" value="ECO:0007669"/>
    <property type="project" value="UniProtKB-UniRule"/>
</dbReference>
<dbReference type="PROSITE" id="PS00138">
    <property type="entry name" value="SUBTILASE_SER"/>
    <property type="match status" value="1"/>
</dbReference>
<evidence type="ECO:0000313" key="9">
    <source>
        <dbReference type="Proteomes" id="UP000001213"/>
    </source>
</evidence>
<dbReference type="STRING" id="521096.Tpau_1297"/>
<dbReference type="PANTHER" id="PTHR43806:SF11">
    <property type="entry name" value="CEREVISIN-RELATED"/>
    <property type="match status" value="1"/>
</dbReference>
<evidence type="ECO:0000256" key="6">
    <source>
        <dbReference type="RuleBase" id="RU003355"/>
    </source>
</evidence>
<accession>D5UWQ4</accession>
<sequence length="421" mass="42390">MIAIDGVPDETGRYVLVFPPGANEYSGVLRRVMGVSDVLRSAEAGSESDLAGAGAIVFDRLGIAVVQADPDQLVSLQGAPSEVLSVEPELEHRPLGVGSQDYVAGYRDGVADLTRRLGVADTAPTGAAARFADTSEFTWGLQAVGATTEPAGGEGIKVAVLDTGFTLGHPDFAGRGVVTRSFVPGEDAADAHGHGTHCVGTACGPKLPPGGGRRYGVAFASQVYVGKVLANNGTGSDTGILAGIDWALGEGCQVISMSLGADVRQVSAAYERAGAAALAAGTLIVAAAGNNARRPGDRGFVGVPANSPSIMAVAAVDQDLAVAPFSATSNPVAGGQVDIAAPGVDVYSSWLLPQRYNTISGTSMATPHVAGIAAVSAQTTGLRGQDLWARLTRSAQRLDGASVDVGSGLARTGGDSAIVDS</sequence>
<reference evidence="8 9" key="2">
    <citation type="journal article" date="2011" name="Stand. Genomic Sci.">
        <title>Complete genome sequence of Tsukamurella paurometabola type strain (no. 33).</title>
        <authorList>
            <person name="Munk A.C."/>
            <person name="Lapidus A."/>
            <person name="Lucas S."/>
            <person name="Nolan M."/>
            <person name="Tice H."/>
            <person name="Cheng J.F."/>
            <person name="Del Rio T.G."/>
            <person name="Goodwin L."/>
            <person name="Pitluck S."/>
            <person name="Liolios K."/>
            <person name="Huntemann M."/>
            <person name="Ivanova N."/>
            <person name="Mavromatis K."/>
            <person name="Mikhailova N."/>
            <person name="Pati A."/>
            <person name="Chen A."/>
            <person name="Palaniappan K."/>
            <person name="Tapia R."/>
            <person name="Han C."/>
            <person name="Land M."/>
            <person name="Hauser L."/>
            <person name="Chang Y.J."/>
            <person name="Jeffries C.D."/>
            <person name="Brettin T."/>
            <person name="Yasawong M."/>
            <person name="Brambilla E.M."/>
            <person name="Rohde M."/>
            <person name="Sikorski J."/>
            <person name="Goker M."/>
            <person name="Detter J.C."/>
            <person name="Woyke T."/>
            <person name="Bristow J."/>
            <person name="Eisen J.A."/>
            <person name="Markowitz V."/>
            <person name="Hugenholtz P."/>
            <person name="Kyrpides N.C."/>
            <person name="Klenk H.P."/>
        </authorList>
    </citation>
    <scope>NUCLEOTIDE SEQUENCE [LARGE SCALE GENOMIC DNA]</scope>
    <source>
        <strain evidence="9">ATCC 8368 / DSM 20162 / CCUG 35730 / CIP 100753 / JCM 10117 / KCTC 9821 / NBRC 16120 / NCIMB 702349 / NCTC 13040</strain>
    </source>
</reference>
<keyword evidence="9" id="KW-1185">Reference proteome</keyword>
<dbReference type="PRINTS" id="PR00723">
    <property type="entry name" value="SUBTILISIN"/>
</dbReference>